<keyword evidence="9" id="KW-1185">Reference proteome</keyword>
<keyword evidence="2 5" id="KW-0132">Cell division</keyword>
<evidence type="ECO:0000313" key="8">
    <source>
        <dbReference type="EMBL" id="GEO40185.1"/>
    </source>
</evidence>
<dbReference type="GO" id="GO:0009898">
    <property type="term" value="C:cytoplasmic side of plasma membrane"/>
    <property type="evidence" value="ECO:0007669"/>
    <property type="project" value="UniProtKB-UniRule"/>
</dbReference>
<evidence type="ECO:0000256" key="6">
    <source>
        <dbReference type="PIRNR" id="PIRNR003101"/>
    </source>
</evidence>
<dbReference type="Pfam" id="PF02491">
    <property type="entry name" value="SHS2_FTSA"/>
    <property type="match status" value="1"/>
</dbReference>
<dbReference type="PIRSF" id="PIRSF003101">
    <property type="entry name" value="FtsA"/>
    <property type="match status" value="1"/>
</dbReference>
<keyword evidence="3 5" id="KW-0472">Membrane</keyword>
<dbReference type="SUPFAM" id="SSF53067">
    <property type="entry name" value="Actin-like ATPase domain"/>
    <property type="match status" value="2"/>
</dbReference>
<proteinExistence type="inferred from homology"/>
<sequence length="427" mass="45034">MTGVAMAFNAGKRVKRQVRGGVIAALDVGTTKVCCFIARVEDGGVLRITGIGHQVSRGLRAGTIVDMDAAEQAIGTTVHTAEQMAGETIREVLVNISGGQPTSQTSNVEVPIGGHEVNNADVRRALAQARQFQGGADQELIHSIAVGYAIDGNRGIRDPRGMFGDKLGVQLHTVTAGSSAVRNLTTCIARCHLDIDSFVVSPYAAALAALVEDEMELGCTLIDMGGGTTTISVFFDGKCVYTDCVPVGGAHVTNDIARGLTTPVAHAERMKTLYGSAIANAADEREIIDVPQVGEDEPSQANHVQKSLLVGIIQPRLEEIFELVRARLEVSGMGKVAGRRVVLTGGASQLPGMRDLAQLILDKQVRLGKPMRINGLADATGGPAFSTAAGLLAFAVQSQAELPGFSAEDEPPKHLWGRVGFWLKENL</sequence>
<protein>
    <recommendedName>
        <fullName evidence="5 6">Cell division protein FtsA</fullName>
    </recommendedName>
</protein>
<keyword evidence="1 5" id="KW-1003">Cell membrane</keyword>
<dbReference type="CDD" id="cd24048">
    <property type="entry name" value="ASKHA_NBD_FtsA"/>
    <property type="match status" value="1"/>
</dbReference>
<dbReference type="Proteomes" id="UP000321523">
    <property type="component" value="Unassembled WGS sequence"/>
</dbReference>
<feature type="domain" description="SHS2" evidence="7">
    <location>
        <begin position="23"/>
        <end position="209"/>
    </location>
</feature>
<organism evidence="8 9">
    <name type="scientific">Skermanella aerolata</name>
    <dbReference type="NCBI Taxonomy" id="393310"/>
    <lineage>
        <taxon>Bacteria</taxon>
        <taxon>Pseudomonadati</taxon>
        <taxon>Pseudomonadota</taxon>
        <taxon>Alphaproteobacteria</taxon>
        <taxon>Rhodospirillales</taxon>
        <taxon>Azospirillaceae</taxon>
        <taxon>Skermanella</taxon>
    </lineage>
</organism>
<dbReference type="NCBIfam" id="TIGR01174">
    <property type="entry name" value="ftsA"/>
    <property type="match status" value="1"/>
</dbReference>
<dbReference type="HAMAP" id="MF_02033">
    <property type="entry name" value="FtsA"/>
    <property type="match status" value="1"/>
</dbReference>
<dbReference type="InterPro" id="IPR020823">
    <property type="entry name" value="Cell_div_FtsA"/>
</dbReference>
<dbReference type="Pfam" id="PF14450">
    <property type="entry name" value="FtsA"/>
    <property type="match status" value="2"/>
</dbReference>
<dbReference type="PANTHER" id="PTHR32432:SF4">
    <property type="entry name" value="CELL DIVISION PROTEIN FTSA"/>
    <property type="match status" value="1"/>
</dbReference>
<name>A0A512DUQ8_9PROT</name>
<accession>A0A512DUQ8</accession>
<dbReference type="Gene3D" id="3.30.420.40">
    <property type="match status" value="2"/>
</dbReference>
<reference evidence="8 9" key="1">
    <citation type="submission" date="2019-07" db="EMBL/GenBank/DDBJ databases">
        <title>Whole genome shotgun sequence of Skermanella aerolata NBRC 106429.</title>
        <authorList>
            <person name="Hosoyama A."/>
            <person name="Uohara A."/>
            <person name="Ohji S."/>
            <person name="Ichikawa N."/>
        </authorList>
    </citation>
    <scope>NUCLEOTIDE SEQUENCE [LARGE SCALE GENOMIC DNA]</scope>
    <source>
        <strain evidence="8 9">NBRC 106429</strain>
    </source>
</reference>
<evidence type="ECO:0000256" key="2">
    <source>
        <dbReference type="ARBA" id="ARBA00022618"/>
    </source>
</evidence>
<comment type="similarity">
    <text evidence="5 6">Belongs to the FtsA/MreB family.</text>
</comment>
<dbReference type="GO" id="GO:0043093">
    <property type="term" value="P:FtsZ-dependent cytokinesis"/>
    <property type="evidence" value="ECO:0007669"/>
    <property type="project" value="UniProtKB-UniRule"/>
</dbReference>
<comment type="subcellular location">
    <subcellularLocation>
        <location evidence="5">Cell membrane</location>
        <topology evidence="5">Peripheral membrane protein</topology>
        <orientation evidence="5">Cytoplasmic side</orientation>
    </subcellularLocation>
    <text evidence="5">Localizes to the Z ring in an FtsZ-dependent manner. Targeted to the membrane through a conserved C-terminal amphipathic helix.</text>
</comment>
<dbReference type="EMBL" id="BJYZ01000020">
    <property type="protein sequence ID" value="GEO40185.1"/>
    <property type="molecule type" value="Genomic_DNA"/>
</dbReference>
<keyword evidence="4 5" id="KW-0131">Cell cycle</keyword>
<evidence type="ECO:0000256" key="1">
    <source>
        <dbReference type="ARBA" id="ARBA00022475"/>
    </source>
</evidence>
<evidence type="ECO:0000256" key="4">
    <source>
        <dbReference type="ARBA" id="ARBA00023306"/>
    </source>
</evidence>
<dbReference type="InterPro" id="IPR043129">
    <property type="entry name" value="ATPase_NBD"/>
</dbReference>
<comment type="function">
    <text evidence="5 6">Cell division protein that is involved in the assembly of the Z ring. May serve as a membrane anchor for the Z ring.</text>
</comment>
<evidence type="ECO:0000259" key="7">
    <source>
        <dbReference type="SMART" id="SM00842"/>
    </source>
</evidence>
<dbReference type="InterPro" id="IPR050696">
    <property type="entry name" value="FtsA/MreB"/>
</dbReference>
<dbReference type="GO" id="GO:0032153">
    <property type="term" value="C:cell division site"/>
    <property type="evidence" value="ECO:0007669"/>
    <property type="project" value="UniProtKB-UniRule"/>
</dbReference>
<evidence type="ECO:0000313" key="9">
    <source>
        <dbReference type="Proteomes" id="UP000321523"/>
    </source>
</evidence>
<gene>
    <name evidence="5 8" type="primary">ftsA</name>
    <name evidence="8" type="ORF">SAE02_43330</name>
</gene>
<evidence type="ECO:0000256" key="3">
    <source>
        <dbReference type="ARBA" id="ARBA00023136"/>
    </source>
</evidence>
<dbReference type="SMART" id="SM00842">
    <property type="entry name" value="FtsA"/>
    <property type="match status" value="1"/>
</dbReference>
<dbReference type="InterPro" id="IPR003494">
    <property type="entry name" value="SHS2_FtsA"/>
</dbReference>
<comment type="subunit">
    <text evidence="5">Self-interacts. Interacts with FtsZ.</text>
</comment>
<comment type="caution">
    <text evidence="8">The sequence shown here is derived from an EMBL/GenBank/DDBJ whole genome shotgun (WGS) entry which is preliminary data.</text>
</comment>
<evidence type="ECO:0000256" key="5">
    <source>
        <dbReference type="HAMAP-Rule" id="MF_02033"/>
    </source>
</evidence>
<dbReference type="AlphaFoldDB" id="A0A512DUQ8"/>
<dbReference type="PANTHER" id="PTHR32432">
    <property type="entry name" value="CELL DIVISION PROTEIN FTSA-RELATED"/>
    <property type="match status" value="1"/>
</dbReference>